<keyword evidence="2" id="KW-1185">Reference proteome</keyword>
<dbReference type="GeneID" id="111491753"/>
<evidence type="ECO:0000313" key="2">
    <source>
        <dbReference type="Proteomes" id="UP000504608"/>
    </source>
</evidence>
<gene>
    <name evidence="3" type="primary">LOC111491753</name>
</gene>
<dbReference type="GO" id="GO:0009826">
    <property type="term" value="P:unidimensional cell growth"/>
    <property type="evidence" value="ECO:0007669"/>
    <property type="project" value="TreeGrafter"/>
</dbReference>
<dbReference type="Pfam" id="PF01190">
    <property type="entry name" value="Pollen_Ole_e_1"/>
    <property type="match status" value="1"/>
</dbReference>
<dbReference type="PANTHER" id="PTHR33470:SF4">
    <property type="entry name" value="OS01G0164025 PROTEIN"/>
    <property type="match status" value="1"/>
</dbReference>
<protein>
    <submittedName>
        <fullName evidence="3">Non-classical arabinogalactan protein 30</fullName>
    </submittedName>
</protein>
<sequence>MSQFLQIYKSHLHFQFPFTPTSRTQKPHKENTKMAAKSLLSLSLLLLLLHIAAANPPRPTPKPVAIAVEGMVYCQNCQKIGSWSLTGAKAIAGAKISVICKNHNNQVSFYKVYETDKYGYFYAELVGYKMPHPVLDHPLQACKVKPISSPLSDCDLLTNLNYGIAGAPLRYDKKFVVGPKYRAAVYSAGPLAFHPEKCL</sequence>
<dbReference type="AlphaFoldDB" id="A0A6J1K278"/>
<dbReference type="Proteomes" id="UP000504608">
    <property type="component" value="Unplaced"/>
</dbReference>
<dbReference type="OrthoDB" id="1936190at2759"/>
<evidence type="ECO:0000256" key="1">
    <source>
        <dbReference type="ARBA" id="ARBA00022729"/>
    </source>
</evidence>
<name>A0A6J1K278_CUCMA</name>
<reference evidence="3" key="1">
    <citation type="submission" date="2025-08" db="UniProtKB">
        <authorList>
            <consortium name="RefSeq"/>
        </authorList>
    </citation>
    <scope>IDENTIFICATION</scope>
    <source>
        <tissue evidence="3">Young leaves</tissue>
    </source>
</reference>
<proteinExistence type="predicted"/>
<dbReference type="RefSeq" id="XP_022996537.1">
    <property type="nucleotide sequence ID" value="XM_023140769.1"/>
</dbReference>
<keyword evidence="1" id="KW-0732">Signal</keyword>
<dbReference type="GO" id="GO:0071944">
    <property type="term" value="C:cell periphery"/>
    <property type="evidence" value="ECO:0007669"/>
    <property type="project" value="TreeGrafter"/>
</dbReference>
<evidence type="ECO:0000313" key="3">
    <source>
        <dbReference type="RefSeq" id="XP_022996537.1"/>
    </source>
</evidence>
<accession>A0A6J1K278</accession>
<dbReference type="GO" id="GO:0048767">
    <property type="term" value="P:root hair elongation"/>
    <property type="evidence" value="ECO:0007669"/>
    <property type="project" value="TreeGrafter"/>
</dbReference>
<dbReference type="KEGG" id="cmax:111491753"/>
<dbReference type="PANTHER" id="PTHR33470">
    <property type="entry name" value="OS01G0164075 PROTEIN"/>
    <property type="match status" value="1"/>
</dbReference>
<organism evidence="2 3">
    <name type="scientific">Cucurbita maxima</name>
    <name type="common">Pumpkin</name>
    <name type="synonym">Winter squash</name>
    <dbReference type="NCBI Taxonomy" id="3661"/>
    <lineage>
        <taxon>Eukaryota</taxon>
        <taxon>Viridiplantae</taxon>
        <taxon>Streptophyta</taxon>
        <taxon>Embryophyta</taxon>
        <taxon>Tracheophyta</taxon>
        <taxon>Spermatophyta</taxon>
        <taxon>Magnoliopsida</taxon>
        <taxon>eudicotyledons</taxon>
        <taxon>Gunneridae</taxon>
        <taxon>Pentapetalae</taxon>
        <taxon>rosids</taxon>
        <taxon>fabids</taxon>
        <taxon>Cucurbitales</taxon>
        <taxon>Cucurbitaceae</taxon>
        <taxon>Cucurbiteae</taxon>
        <taxon>Cucurbita</taxon>
    </lineage>
</organism>